<feature type="non-terminal residue" evidence="1">
    <location>
        <position position="1"/>
    </location>
</feature>
<proteinExistence type="predicted"/>
<accession>U9SY03</accession>
<gene>
    <name evidence="1" type="ORF">GLOINDRAFT_87254</name>
</gene>
<evidence type="ECO:0000313" key="1">
    <source>
        <dbReference type="EMBL" id="ESA00829.1"/>
    </source>
</evidence>
<name>U9SY03_RHIID</name>
<dbReference type="AlphaFoldDB" id="U9SY03"/>
<protein>
    <submittedName>
        <fullName evidence="1">Uncharacterized protein</fullName>
    </submittedName>
</protein>
<sequence>VPTASSAGTVLATNLAATRSGYPLQIRQIPAANSADIRREIADTCRESNRQKTHRKLNYLISYIIEISNTKFRFLIEATIYKDQKRIFGVEKSKERMLIDNVSQ</sequence>
<dbReference type="HOGENOM" id="CLU_2256536_0_0_1"/>
<dbReference type="EMBL" id="KI296931">
    <property type="protein sequence ID" value="ESA00829.1"/>
    <property type="molecule type" value="Genomic_DNA"/>
</dbReference>
<organism evidence="1">
    <name type="scientific">Rhizophagus irregularis (strain DAOM 181602 / DAOM 197198 / MUCL 43194)</name>
    <name type="common">Arbuscular mycorrhizal fungus</name>
    <name type="synonym">Glomus intraradices</name>
    <dbReference type="NCBI Taxonomy" id="747089"/>
    <lineage>
        <taxon>Eukaryota</taxon>
        <taxon>Fungi</taxon>
        <taxon>Fungi incertae sedis</taxon>
        <taxon>Mucoromycota</taxon>
        <taxon>Glomeromycotina</taxon>
        <taxon>Glomeromycetes</taxon>
        <taxon>Glomerales</taxon>
        <taxon>Glomeraceae</taxon>
        <taxon>Rhizophagus</taxon>
    </lineage>
</organism>
<reference evidence="1" key="1">
    <citation type="submission" date="2013-07" db="EMBL/GenBank/DDBJ databases">
        <title>The genome of an arbuscular mycorrhizal fungus provides insights into the evolution of the oldest plant symbiosis.</title>
        <authorList>
            <consortium name="DOE Joint Genome Institute"/>
            <person name="Tisserant E."/>
            <person name="Malbreil M."/>
            <person name="Kuo A."/>
            <person name="Kohler A."/>
            <person name="Symeonidi A."/>
            <person name="Balestrini R."/>
            <person name="Charron P."/>
            <person name="Duensing N."/>
            <person name="Frei-dit-Frey N."/>
            <person name="Gianinazzi-Pearson V."/>
            <person name="Gilbert B."/>
            <person name="Handa Y."/>
            <person name="Hijri M."/>
            <person name="Kaul R."/>
            <person name="Kawaguchi M."/>
            <person name="Krajinski F."/>
            <person name="Lammers P."/>
            <person name="Lapierre D."/>
            <person name="Masclaux F.G."/>
            <person name="Murat C."/>
            <person name="Morin E."/>
            <person name="Ndikumana S."/>
            <person name="Pagni M."/>
            <person name="Petitpierre D."/>
            <person name="Requena N."/>
            <person name="Rosikiewicz P."/>
            <person name="Riley R."/>
            <person name="Saito K."/>
            <person name="San Clemente H."/>
            <person name="Shapiro H."/>
            <person name="van Tuinen D."/>
            <person name="Becard G."/>
            <person name="Bonfante P."/>
            <person name="Paszkowski U."/>
            <person name="Shachar-Hill Y."/>
            <person name="Young J.P."/>
            <person name="Sanders I.R."/>
            <person name="Henrissat B."/>
            <person name="Rensing S.A."/>
            <person name="Grigoriev I.V."/>
            <person name="Corradi N."/>
            <person name="Roux C."/>
            <person name="Martin F."/>
        </authorList>
    </citation>
    <scope>NUCLEOTIDE SEQUENCE</scope>
    <source>
        <strain evidence="1">DAOM 197198</strain>
    </source>
</reference>